<dbReference type="EMBL" id="CAJOBG010004866">
    <property type="protein sequence ID" value="CAF4129548.1"/>
    <property type="molecule type" value="Genomic_DNA"/>
</dbReference>
<evidence type="ECO:0000256" key="1">
    <source>
        <dbReference type="ARBA" id="ARBA00009558"/>
    </source>
</evidence>
<evidence type="ECO:0000256" key="4">
    <source>
        <dbReference type="ARBA" id="ARBA00022695"/>
    </source>
</evidence>
<comment type="caution">
    <text evidence="11">The sequence shown here is derived from an EMBL/GenBank/DDBJ whole genome shotgun (WGS) entry which is preliminary data.</text>
</comment>
<dbReference type="OrthoDB" id="423533at2759"/>
<dbReference type="EMBL" id="CAJOBH010232252">
    <property type="protein sequence ID" value="CAF5076078.1"/>
    <property type="molecule type" value="Genomic_DNA"/>
</dbReference>
<evidence type="ECO:0000256" key="2">
    <source>
        <dbReference type="ARBA" id="ARBA00022676"/>
    </source>
</evidence>
<evidence type="ECO:0000313" key="10">
    <source>
        <dbReference type="EMBL" id="CAF2152287.1"/>
    </source>
</evidence>
<reference evidence="11" key="1">
    <citation type="submission" date="2021-02" db="EMBL/GenBank/DDBJ databases">
        <authorList>
            <person name="Nowell W R."/>
        </authorList>
    </citation>
    <scope>NUCLEOTIDE SEQUENCE</scope>
</reference>
<dbReference type="GO" id="GO:0106274">
    <property type="term" value="F:NAD+-protein-arginine ADP-ribosyltransferase activity"/>
    <property type="evidence" value="ECO:0007669"/>
    <property type="project" value="UniProtKB-EC"/>
</dbReference>
<dbReference type="Proteomes" id="UP000663834">
    <property type="component" value="Unassembled WGS sequence"/>
</dbReference>
<evidence type="ECO:0000313" key="11">
    <source>
        <dbReference type="EMBL" id="CAF2268401.1"/>
    </source>
</evidence>
<dbReference type="Proteomes" id="UP000663887">
    <property type="component" value="Unassembled WGS sequence"/>
</dbReference>
<dbReference type="GO" id="GO:0016779">
    <property type="term" value="F:nucleotidyltransferase activity"/>
    <property type="evidence" value="ECO:0007669"/>
    <property type="project" value="UniProtKB-KW"/>
</dbReference>
<dbReference type="Gene3D" id="3.90.176.10">
    <property type="entry name" value="Toxin ADP-ribosyltransferase, Chain A, domain 1"/>
    <property type="match status" value="1"/>
</dbReference>
<dbReference type="EMBL" id="CAJNRG010012897">
    <property type="protein sequence ID" value="CAF2144187.1"/>
    <property type="molecule type" value="Genomic_DNA"/>
</dbReference>
<protein>
    <recommendedName>
        <fullName evidence="6">NAD(P)(+)--arginine ADP-ribosyltransferase</fullName>
        <ecNumber evidence="6">2.4.2.31</ecNumber>
    </recommendedName>
    <alternativeName>
        <fullName evidence="6">Mono(ADP-ribosyl)transferase</fullName>
    </alternativeName>
</protein>
<evidence type="ECO:0000313" key="15">
    <source>
        <dbReference type="EMBL" id="CAF5076078.1"/>
    </source>
</evidence>
<proteinExistence type="inferred from homology"/>
<dbReference type="Proteomes" id="UP000663855">
    <property type="component" value="Unassembled WGS sequence"/>
</dbReference>
<dbReference type="InterPro" id="IPR000768">
    <property type="entry name" value="ART"/>
</dbReference>
<dbReference type="Proteomes" id="UP000663866">
    <property type="component" value="Unassembled WGS sequence"/>
</dbReference>
<keyword evidence="6" id="KW-0521">NADP</keyword>
<evidence type="ECO:0000313" key="14">
    <source>
        <dbReference type="EMBL" id="CAF4163146.1"/>
    </source>
</evidence>
<evidence type="ECO:0000256" key="6">
    <source>
        <dbReference type="RuleBase" id="RU361228"/>
    </source>
</evidence>
<dbReference type="Proteomes" id="UP000663842">
    <property type="component" value="Unassembled WGS sequence"/>
</dbReference>
<dbReference type="EC" id="2.4.2.31" evidence="6"/>
<evidence type="ECO:0000313" key="9">
    <source>
        <dbReference type="EMBL" id="CAF2144187.1"/>
    </source>
</evidence>
<dbReference type="SUPFAM" id="SSF56399">
    <property type="entry name" value="ADP-ribosylation"/>
    <property type="match status" value="1"/>
</dbReference>
<dbReference type="EMBL" id="CAJNOW010019304">
    <property type="protein sequence ID" value="CAF1671753.1"/>
    <property type="molecule type" value="Genomic_DNA"/>
</dbReference>
<accession>A0A817AQ58</accession>
<keyword evidence="4" id="KW-0548">Nucleotidyltransferase</keyword>
<dbReference type="Proteomes" id="UP000663856">
    <property type="component" value="Unassembled WGS sequence"/>
</dbReference>
<evidence type="ECO:0000256" key="3">
    <source>
        <dbReference type="ARBA" id="ARBA00022679"/>
    </source>
</evidence>
<evidence type="ECO:0000313" key="8">
    <source>
        <dbReference type="EMBL" id="CAF1671753.1"/>
    </source>
</evidence>
<dbReference type="Pfam" id="PF01129">
    <property type="entry name" value="ART"/>
    <property type="match status" value="1"/>
</dbReference>
<evidence type="ECO:0000313" key="13">
    <source>
        <dbReference type="EMBL" id="CAF4129548.1"/>
    </source>
</evidence>
<evidence type="ECO:0000313" key="7">
    <source>
        <dbReference type="EMBL" id="CAF1351423.1"/>
    </source>
</evidence>
<comment type="similarity">
    <text evidence="1 6">Belongs to the Arg-specific ADP-ribosyltransferase family.</text>
</comment>
<keyword evidence="17" id="KW-1185">Reference proteome</keyword>
<evidence type="ECO:0000313" key="16">
    <source>
        <dbReference type="Proteomes" id="UP000663824"/>
    </source>
</evidence>
<dbReference type="Proteomes" id="UP000681720">
    <property type="component" value="Unassembled WGS sequence"/>
</dbReference>
<evidence type="ECO:0000256" key="5">
    <source>
        <dbReference type="ARBA" id="ARBA00047597"/>
    </source>
</evidence>
<dbReference type="AlphaFoldDB" id="A0A817AQ58"/>
<dbReference type="EMBL" id="CAJOBJ010004798">
    <property type="protein sequence ID" value="CAF4011643.1"/>
    <property type="molecule type" value="Genomic_DNA"/>
</dbReference>
<dbReference type="EMBL" id="CAJNRE010022094">
    <property type="protein sequence ID" value="CAF2268401.1"/>
    <property type="molecule type" value="Genomic_DNA"/>
</dbReference>
<dbReference type="EMBL" id="CAJNRF010013820">
    <property type="protein sequence ID" value="CAF2152287.1"/>
    <property type="molecule type" value="Genomic_DNA"/>
</dbReference>
<keyword evidence="2 6" id="KW-0328">Glycosyltransferase</keyword>
<dbReference type="EMBL" id="CAJNOV010009132">
    <property type="protein sequence ID" value="CAF1351423.1"/>
    <property type="molecule type" value="Genomic_DNA"/>
</dbReference>
<comment type="catalytic activity">
    <reaction evidence="5 6">
        <text>L-arginyl-[protein] + NAD(+) = N(omega)-(ADP-D-ribosyl)-L-arginyl-[protein] + nicotinamide + H(+)</text>
        <dbReference type="Rhea" id="RHEA:19149"/>
        <dbReference type="Rhea" id="RHEA-COMP:10532"/>
        <dbReference type="Rhea" id="RHEA-COMP:15087"/>
        <dbReference type="ChEBI" id="CHEBI:15378"/>
        <dbReference type="ChEBI" id="CHEBI:17154"/>
        <dbReference type="ChEBI" id="CHEBI:29965"/>
        <dbReference type="ChEBI" id="CHEBI:57540"/>
        <dbReference type="ChEBI" id="CHEBI:142554"/>
        <dbReference type="EC" id="2.4.2.31"/>
    </reaction>
</comment>
<dbReference type="Proteomes" id="UP000681967">
    <property type="component" value="Unassembled WGS sequence"/>
</dbReference>
<dbReference type="EMBL" id="CAJOBF010005080">
    <property type="protein sequence ID" value="CAF4163146.1"/>
    <property type="molecule type" value="Genomic_DNA"/>
</dbReference>
<evidence type="ECO:0000313" key="17">
    <source>
        <dbReference type="Proteomes" id="UP000663866"/>
    </source>
</evidence>
<name>A0A817AQ58_9BILA</name>
<dbReference type="Proteomes" id="UP000663824">
    <property type="component" value="Unassembled WGS sequence"/>
</dbReference>
<sequence length="287" mass="32490">MAKANQSGGITRFTDLNDEPVNHLLAPINGYQDKPLVSLTEAIEPVSTEGLTTDESAFIHLYTMEFDGGSSVHILLNEFLRAENREKLKRWFSFLKLFLTALYKLPSQSGTVWRGIKGVDLRSKYKTGTKFAWWRISYCTSTMEALHSDQFLGKSGQRTLFSIECVNGKSVAKHSYFKNTEKEIILLPGSYFEVISQLNSADELHIIHLKELTPPIELVKPPFSKSTKQKIVSIASNSTESSSPTSMKEIYSPQLVISPYVQTLNTQGRNEFYIFQFTDCFSMRITT</sequence>
<keyword evidence="3 6" id="KW-0808">Transferase</keyword>
<evidence type="ECO:0000313" key="12">
    <source>
        <dbReference type="EMBL" id="CAF4011643.1"/>
    </source>
</evidence>
<organism evidence="11 16">
    <name type="scientific">Rotaria magnacalcarata</name>
    <dbReference type="NCBI Taxonomy" id="392030"/>
    <lineage>
        <taxon>Eukaryota</taxon>
        <taxon>Metazoa</taxon>
        <taxon>Spiralia</taxon>
        <taxon>Gnathifera</taxon>
        <taxon>Rotifera</taxon>
        <taxon>Eurotatoria</taxon>
        <taxon>Bdelloidea</taxon>
        <taxon>Philodinida</taxon>
        <taxon>Philodinidae</taxon>
        <taxon>Rotaria</taxon>
    </lineage>
</organism>
<keyword evidence="6" id="KW-0520">NAD</keyword>
<gene>
    <name evidence="15" type="ORF">BYL167_LOCUS61275</name>
    <name evidence="7" type="ORF">CJN711_LOCUS19442</name>
    <name evidence="12" type="ORF">GIL414_LOCUS12343</name>
    <name evidence="8" type="ORF">KQP761_LOCUS34425</name>
    <name evidence="11" type="ORF">MBJ925_LOCUS39310</name>
    <name evidence="13" type="ORF">OVN521_LOCUS22431</name>
    <name evidence="14" type="ORF">UXM345_LOCUS25817</name>
    <name evidence="10" type="ORF">WKI299_LOCUS30552</name>
    <name evidence="9" type="ORF">XDN619_LOCUS27326</name>
</gene>